<dbReference type="Proteomes" id="UP001605036">
    <property type="component" value="Unassembled WGS sequence"/>
</dbReference>
<keyword evidence="2" id="KW-1185">Reference proteome</keyword>
<evidence type="ECO:0000313" key="2">
    <source>
        <dbReference type="Proteomes" id="UP001605036"/>
    </source>
</evidence>
<dbReference type="EMBL" id="JBHFFA010000003">
    <property type="protein sequence ID" value="KAL2635081.1"/>
    <property type="molecule type" value="Genomic_DNA"/>
</dbReference>
<dbReference type="AlphaFoldDB" id="A0ABD1YWD3"/>
<gene>
    <name evidence="1" type="ORF">R1flu_006560</name>
</gene>
<sequence>MRGGIERGVEAMFDDDGNQAKRHCSWGLRPIESRVKDFSGAFDNLDSWVSNRKLEGFISEAWTCLVER</sequence>
<name>A0ABD1YWD3_9MARC</name>
<proteinExistence type="predicted"/>
<reference evidence="1 2" key="1">
    <citation type="submission" date="2024-09" db="EMBL/GenBank/DDBJ databases">
        <title>Chromosome-scale assembly of Riccia fluitans.</title>
        <authorList>
            <person name="Paukszto L."/>
            <person name="Sawicki J."/>
            <person name="Karawczyk K."/>
            <person name="Piernik-Szablinska J."/>
            <person name="Szczecinska M."/>
            <person name="Mazdziarz M."/>
        </authorList>
    </citation>
    <scope>NUCLEOTIDE SEQUENCE [LARGE SCALE GENOMIC DNA]</scope>
    <source>
        <strain evidence="1">Rf_01</strain>
        <tissue evidence="1">Aerial parts of the thallus</tissue>
    </source>
</reference>
<organism evidence="1 2">
    <name type="scientific">Riccia fluitans</name>
    <dbReference type="NCBI Taxonomy" id="41844"/>
    <lineage>
        <taxon>Eukaryota</taxon>
        <taxon>Viridiplantae</taxon>
        <taxon>Streptophyta</taxon>
        <taxon>Embryophyta</taxon>
        <taxon>Marchantiophyta</taxon>
        <taxon>Marchantiopsida</taxon>
        <taxon>Marchantiidae</taxon>
        <taxon>Marchantiales</taxon>
        <taxon>Ricciaceae</taxon>
        <taxon>Riccia</taxon>
    </lineage>
</organism>
<evidence type="ECO:0000313" key="1">
    <source>
        <dbReference type="EMBL" id="KAL2635081.1"/>
    </source>
</evidence>
<comment type="caution">
    <text evidence="1">The sequence shown here is derived from an EMBL/GenBank/DDBJ whole genome shotgun (WGS) entry which is preliminary data.</text>
</comment>
<accession>A0ABD1YWD3</accession>
<protein>
    <submittedName>
        <fullName evidence="1">Uncharacterized protein</fullName>
    </submittedName>
</protein>